<keyword evidence="4" id="KW-0503">Monooxygenase</keyword>
<dbReference type="SUPFAM" id="SSF48264">
    <property type="entry name" value="Cytochrome P450"/>
    <property type="match status" value="1"/>
</dbReference>
<comment type="cofactor">
    <cofactor evidence="1 3">
        <name>heme</name>
        <dbReference type="ChEBI" id="CHEBI:30413"/>
    </cofactor>
</comment>
<accession>A0A4R5WV68</accession>
<comment type="similarity">
    <text evidence="2 4">Belongs to the cytochrome P450 family.</text>
</comment>
<sequence length="451" mass="50367">MKVPQSESEIPTAPKRLPLLGHAHLVAGDPRKLLMALPELGPIVRVYLGPRPAYVLTTPDLIRQVALGHAGAFHREELREAISDLVTGSTNVLSGAEHDLRRRMIAPVFRQGRLTEYARTVATLADDWSMSLPDGRSADLRPQVHELVMRTMFATLFQADSEADEVTFIRERIPWLLGEVIIRGALPKPIRRLRVFTNRRYVRQANEVRTAMTSLIERHRRDDDRGDMLSELLRHVDQETGATLSDNDLVDELLLALAAGIGSQSSIFSWLIYETARHPEIASRVYAELDSVIGPGPVTASHVGSLPYLRNVLLETLRLWAPWVTLLTSDGPVRIGDTTFPDNTNILFSALMVHHQERYFPNASTFDPDRWEGDGGDRQAMMPFGLGQRHCPGRQFASLSITLQAAALFSRWRVTFPENFKVKVQGRDFVLSPASLPVVLTTRRPGDGSAS</sequence>
<keyword evidence="3 4" id="KW-0349">Heme</keyword>
<keyword evidence="3 4" id="KW-0408">Iron</keyword>
<protein>
    <submittedName>
        <fullName evidence="5">Cytochrome P450</fullName>
    </submittedName>
</protein>
<evidence type="ECO:0000256" key="3">
    <source>
        <dbReference type="PIRSR" id="PIRSR602401-1"/>
    </source>
</evidence>
<evidence type="ECO:0000256" key="1">
    <source>
        <dbReference type="ARBA" id="ARBA00001971"/>
    </source>
</evidence>
<evidence type="ECO:0000256" key="4">
    <source>
        <dbReference type="RuleBase" id="RU000461"/>
    </source>
</evidence>
<dbReference type="PANTHER" id="PTHR24305:SF166">
    <property type="entry name" value="CYTOCHROME P450 12A4, MITOCHONDRIAL-RELATED"/>
    <property type="match status" value="1"/>
</dbReference>
<evidence type="ECO:0000313" key="5">
    <source>
        <dbReference type="EMBL" id="MDP7733162.1"/>
    </source>
</evidence>
<dbReference type="PANTHER" id="PTHR24305">
    <property type="entry name" value="CYTOCHROME P450"/>
    <property type="match status" value="1"/>
</dbReference>
<comment type="caution">
    <text evidence="5">The sequence shown here is derived from an EMBL/GenBank/DDBJ whole genome shotgun (WGS) entry which is preliminary data.</text>
</comment>
<dbReference type="GO" id="GO:0004497">
    <property type="term" value="F:monooxygenase activity"/>
    <property type="evidence" value="ECO:0007669"/>
    <property type="project" value="UniProtKB-KW"/>
</dbReference>
<dbReference type="RefSeq" id="WP_133435674.1">
    <property type="nucleotide sequence ID" value="NZ_JAUFSA010000001.1"/>
</dbReference>
<dbReference type="Pfam" id="PF00067">
    <property type="entry name" value="p450"/>
    <property type="match status" value="1"/>
</dbReference>
<reference evidence="5" key="1">
    <citation type="submission" date="2023-06" db="EMBL/GenBank/DDBJ databases">
        <title>Identification of two novel mycobacterium reveal diversities and complexities of Mycobacterium gordonae clade.</title>
        <authorList>
            <person name="Matsumoto Y."/>
            <person name="Nakamura S."/>
            <person name="Motooka D."/>
            <person name="Fukushima K."/>
        </authorList>
    </citation>
    <scope>NUCLEOTIDE SEQUENCE</scope>
    <source>
        <strain evidence="5">TY812</strain>
    </source>
</reference>
<name>A0A4R5WV68_9MYCO</name>
<dbReference type="AlphaFoldDB" id="A0A4R5WV68"/>
<feature type="binding site" description="axial binding residue" evidence="3">
    <location>
        <position position="391"/>
    </location>
    <ligand>
        <name>heme</name>
        <dbReference type="ChEBI" id="CHEBI:30413"/>
    </ligand>
    <ligandPart>
        <name>Fe</name>
        <dbReference type="ChEBI" id="CHEBI:18248"/>
    </ligandPart>
</feature>
<dbReference type="InterPro" id="IPR017972">
    <property type="entry name" value="Cyt_P450_CS"/>
</dbReference>
<keyword evidence="4" id="KW-0560">Oxidoreductase</keyword>
<proteinExistence type="inferred from homology"/>
<dbReference type="InterPro" id="IPR050121">
    <property type="entry name" value="Cytochrome_P450_monoxygenase"/>
</dbReference>
<dbReference type="Proteomes" id="UP001229081">
    <property type="component" value="Unassembled WGS sequence"/>
</dbReference>
<organism evidence="5 6">
    <name type="scientific">Mycobacterium paragordonae</name>
    <dbReference type="NCBI Taxonomy" id="1389713"/>
    <lineage>
        <taxon>Bacteria</taxon>
        <taxon>Bacillati</taxon>
        <taxon>Actinomycetota</taxon>
        <taxon>Actinomycetes</taxon>
        <taxon>Mycobacteriales</taxon>
        <taxon>Mycobacteriaceae</taxon>
        <taxon>Mycobacterium</taxon>
    </lineage>
</organism>
<dbReference type="GO" id="GO:0020037">
    <property type="term" value="F:heme binding"/>
    <property type="evidence" value="ECO:0007669"/>
    <property type="project" value="InterPro"/>
</dbReference>
<dbReference type="EMBL" id="JAUFSA010000001">
    <property type="protein sequence ID" value="MDP7733162.1"/>
    <property type="molecule type" value="Genomic_DNA"/>
</dbReference>
<dbReference type="InterPro" id="IPR002401">
    <property type="entry name" value="Cyt_P450_E_grp-I"/>
</dbReference>
<keyword evidence="3 4" id="KW-0479">Metal-binding</keyword>
<evidence type="ECO:0000313" key="6">
    <source>
        <dbReference type="Proteomes" id="UP001229081"/>
    </source>
</evidence>
<dbReference type="InterPro" id="IPR001128">
    <property type="entry name" value="Cyt_P450"/>
</dbReference>
<dbReference type="GO" id="GO:0016705">
    <property type="term" value="F:oxidoreductase activity, acting on paired donors, with incorporation or reduction of molecular oxygen"/>
    <property type="evidence" value="ECO:0007669"/>
    <property type="project" value="InterPro"/>
</dbReference>
<evidence type="ECO:0000256" key="2">
    <source>
        <dbReference type="ARBA" id="ARBA00010617"/>
    </source>
</evidence>
<dbReference type="GO" id="GO:0005506">
    <property type="term" value="F:iron ion binding"/>
    <property type="evidence" value="ECO:0007669"/>
    <property type="project" value="InterPro"/>
</dbReference>
<gene>
    <name evidence="5" type="ORF">QXL92_00120</name>
</gene>
<dbReference type="InterPro" id="IPR036396">
    <property type="entry name" value="Cyt_P450_sf"/>
</dbReference>
<dbReference type="Gene3D" id="1.10.630.10">
    <property type="entry name" value="Cytochrome P450"/>
    <property type="match status" value="1"/>
</dbReference>
<dbReference type="PRINTS" id="PR00385">
    <property type="entry name" value="P450"/>
</dbReference>
<dbReference type="PRINTS" id="PR00463">
    <property type="entry name" value="EP450I"/>
</dbReference>
<dbReference type="PROSITE" id="PS00086">
    <property type="entry name" value="CYTOCHROME_P450"/>
    <property type="match status" value="1"/>
</dbReference>